<evidence type="ECO:0000313" key="2">
    <source>
        <dbReference type="EMBL" id="CAJ2507739.1"/>
    </source>
</evidence>
<protein>
    <submittedName>
        <fullName evidence="2">Uu.00g089250.m01.CDS01</fullName>
    </submittedName>
</protein>
<organism evidence="2 3">
    <name type="scientific">Anthostomella pinea</name>
    <dbReference type="NCBI Taxonomy" id="933095"/>
    <lineage>
        <taxon>Eukaryota</taxon>
        <taxon>Fungi</taxon>
        <taxon>Dikarya</taxon>
        <taxon>Ascomycota</taxon>
        <taxon>Pezizomycotina</taxon>
        <taxon>Sordariomycetes</taxon>
        <taxon>Xylariomycetidae</taxon>
        <taxon>Xylariales</taxon>
        <taxon>Xylariaceae</taxon>
        <taxon>Anthostomella</taxon>
    </lineage>
</organism>
<dbReference type="AlphaFoldDB" id="A0AAI8YHR9"/>
<keyword evidence="3" id="KW-1185">Reference proteome</keyword>
<gene>
    <name evidence="2" type="ORF">KHLLAP_LOCUS8207</name>
</gene>
<dbReference type="Proteomes" id="UP001295740">
    <property type="component" value="Unassembled WGS sequence"/>
</dbReference>
<comment type="caution">
    <text evidence="2">The sequence shown here is derived from an EMBL/GenBank/DDBJ whole genome shotgun (WGS) entry which is preliminary data.</text>
</comment>
<feature type="compositionally biased region" description="Low complexity" evidence="1">
    <location>
        <begin position="13"/>
        <end position="24"/>
    </location>
</feature>
<feature type="compositionally biased region" description="Polar residues" evidence="1">
    <location>
        <begin position="1"/>
        <end position="12"/>
    </location>
</feature>
<dbReference type="EMBL" id="CAUWAG010000010">
    <property type="protein sequence ID" value="CAJ2507739.1"/>
    <property type="molecule type" value="Genomic_DNA"/>
</dbReference>
<proteinExistence type="predicted"/>
<sequence length="71" mass="7872">MRRLSASSSSPDQHQQQHQQQQEQGAETGPIPAVSTTEAHHHESTDQTRASTAAPWPRCLGAFGLIVERRR</sequence>
<evidence type="ECO:0000313" key="3">
    <source>
        <dbReference type="Proteomes" id="UP001295740"/>
    </source>
</evidence>
<accession>A0AAI8YHR9</accession>
<evidence type="ECO:0000256" key="1">
    <source>
        <dbReference type="SAM" id="MobiDB-lite"/>
    </source>
</evidence>
<name>A0AAI8YHR9_9PEZI</name>
<reference evidence="2" key="1">
    <citation type="submission" date="2023-10" db="EMBL/GenBank/DDBJ databases">
        <authorList>
            <person name="Hackl T."/>
        </authorList>
    </citation>
    <scope>NUCLEOTIDE SEQUENCE</scope>
</reference>
<feature type="region of interest" description="Disordered" evidence="1">
    <location>
        <begin position="1"/>
        <end position="58"/>
    </location>
</feature>